<organism evidence="1 2">
    <name type="scientific">Austropuccinia psidii MF-1</name>
    <dbReference type="NCBI Taxonomy" id="1389203"/>
    <lineage>
        <taxon>Eukaryota</taxon>
        <taxon>Fungi</taxon>
        <taxon>Dikarya</taxon>
        <taxon>Basidiomycota</taxon>
        <taxon>Pucciniomycotina</taxon>
        <taxon>Pucciniomycetes</taxon>
        <taxon>Pucciniales</taxon>
        <taxon>Sphaerophragmiaceae</taxon>
        <taxon>Austropuccinia</taxon>
    </lineage>
</organism>
<keyword evidence="2" id="KW-1185">Reference proteome</keyword>
<protein>
    <submittedName>
        <fullName evidence="1">Uncharacterized protein</fullName>
    </submittedName>
</protein>
<accession>A0A9Q3K1J8</accession>
<dbReference type="AlphaFoldDB" id="A0A9Q3K1J8"/>
<evidence type="ECO:0000313" key="1">
    <source>
        <dbReference type="EMBL" id="MBW0571509.1"/>
    </source>
</evidence>
<dbReference type="OrthoDB" id="2513590at2759"/>
<proteinExistence type="predicted"/>
<dbReference type="EMBL" id="AVOT02088305">
    <property type="protein sequence ID" value="MBW0571509.1"/>
    <property type="molecule type" value="Genomic_DNA"/>
</dbReference>
<reference evidence="1" key="1">
    <citation type="submission" date="2021-03" db="EMBL/GenBank/DDBJ databases">
        <title>Draft genome sequence of rust myrtle Austropuccinia psidii MF-1, a brazilian biotype.</title>
        <authorList>
            <person name="Quecine M.C."/>
            <person name="Pachon D.M.R."/>
            <person name="Bonatelli M.L."/>
            <person name="Correr F.H."/>
            <person name="Franceschini L.M."/>
            <person name="Leite T.F."/>
            <person name="Margarido G.R.A."/>
            <person name="Almeida C.A."/>
            <person name="Ferrarezi J.A."/>
            <person name="Labate C.A."/>
        </authorList>
    </citation>
    <scope>NUCLEOTIDE SEQUENCE</scope>
    <source>
        <strain evidence="1">MF-1</strain>
    </source>
</reference>
<sequence>MASLSSPKVTTTIQDKPIIESYDDSPSKMSVKLLNGENWMQWFEKLTFLFTYKGYNDLFNEEWVKINKAFSEYKVKNLFAMFTLYNTVLEDLQPIFYDKKDFVEAIRTLSEACGQIPVISLCKSLFEMDTIHDPGTLLKAHVVQFQRKYTTFKCLVSNTNKLVNITEGPAAAFLLRSLKHDDSLTSLVQNVYNIEPFNIQTVVKRLLSEHM</sequence>
<name>A0A9Q3K1J8_9BASI</name>
<evidence type="ECO:0000313" key="2">
    <source>
        <dbReference type="Proteomes" id="UP000765509"/>
    </source>
</evidence>
<comment type="caution">
    <text evidence="1">The sequence shown here is derived from an EMBL/GenBank/DDBJ whole genome shotgun (WGS) entry which is preliminary data.</text>
</comment>
<gene>
    <name evidence="1" type="ORF">O181_111224</name>
</gene>
<dbReference type="Proteomes" id="UP000765509">
    <property type="component" value="Unassembled WGS sequence"/>
</dbReference>